<dbReference type="EMBL" id="JABFUD020000025">
    <property type="protein sequence ID" value="KAI5059254.1"/>
    <property type="molecule type" value="Genomic_DNA"/>
</dbReference>
<dbReference type="PANTHER" id="PTHR13471:SF0">
    <property type="entry name" value="NUCLEAR EXOSOME REGULATOR NRDE2"/>
    <property type="match status" value="1"/>
</dbReference>
<organism evidence="5 6">
    <name type="scientific">Adiantum capillus-veneris</name>
    <name type="common">Maidenhair fern</name>
    <dbReference type="NCBI Taxonomy" id="13818"/>
    <lineage>
        <taxon>Eukaryota</taxon>
        <taxon>Viridiplantae</taxon>
        <taxon>Streptophyta</taxon>
        <taxon>Embryophyta</taxon>
        <taxon>Tracheophyta</taxon>
        <taxon>Polypodiopsida</taxon>
        <taxon>Polypodiidae</taxon>
        <taxon>Polypodiales</taxon>
        <taxon>Pteridineae</taxon>
        <taxon>Pteridaceae</taxon>
        <taxon>Vittarioideae</taxon>
        <taxon>Adiantum</taxon>
    </lineage>
</organism>
<dbReference type="GO" id="GO:0008380">
    <property type="term" value="P:RNA splicing"/>
    <property type="evidence" value="ECO:0007669"/>
    <property type="project" value="UniProtKB-KW"/>
</dbReference>
<dbReference type="Proteomes" id="UP000886520">
    <property type="component" value="Chromosome 25"/>
</dbReference>
<reference evidence="5" key="1">
    <citation type="submission" date="2021-01" db="EMBL/GenBank/DDBJ databases">
        <title>Adiantum capillus-veneris genome.</title>
        <authorList>
            <person name="Fang Y."/>
            <person name="Liao Q."/>
        </authorList>
    </citation>
    <scope>NUCLEOTIDE SEQUENCE</scope>
    <source>
        <strain evidence="5">H3</strain>
        <tissue evidence="5">Leaf</tissue>
    </source>
</reference>
<dbReference type="InterPro" id="IPR011990">
    <property type="entry name" value="TPR-like_helical_dom_sf"/>
</dbReference>
<dbReference type="Pfam" id="PF08424">
    <property type="entry name" value="NRDE-2"/>
    <property type="match status" value="1"/>
</dbReference>
<feature type="region of interest" description="Disordered" evidence="4">
    <location>
        <begin position="1"/>
        <end position="31"/>
    </location>
</feature>
<evidence type="ECO:0000256" key="2">
    <source>
        <dbReference type="ARBA" id="ARBA00009265"/>
    </source>
</evidence>
<feature type="compositionally biased region" description="Acidic residues" evidence="4">
    <location>
        <begin position="586"/>
        <end position="595"/>
    </location>
</feature>
<dbReference type="AlphaFoldDB" id="A0A9D4U0L4"/>
<comment type="subcellular location">
    <subcellularLocation>
        <location evidence="1">Nucleus</location>
    </subcellularLocation>
</comment>
<evidence type="ECO:0008006" key="7">
    <source>
        <dbReference type="Google" id="ProtNLM"/>
    </source>
</evidence>
<evidence type="ECO:0000313" key="5">
    <source>
        <dbReference type="EMBL" id="KAI5059254.1"/>
    </source>
</evidence>
<dbReference type="OrthoDB" id="297219at2759"/>
<keyword evidence="3" id="KW-0539">Nucleus</keyword>
<comment type="caution">
    <text evidence="5">The sequence shown here is derived from an EMBL/GenBank/DDBJ whole genome shotgun (WGS) entry which is preliminary data.</text>
</comment>
<feature type="compositionally biased region" description="Basic and acidic residues" evidence="4">
    <location>
        <begin position="94"/>
        <end position="121"/>
    </location>
</feature>
<dbReference type="PANTHER" id="PTHR13471">
    <property type="entry name" value="TETRATRICOPEPTIDE-LIKE HELICAL"/>
    <property type="match status" value="1"/>
</dbReference>
<evidence type="ECO:0000256" key="3">
    <source>
        <dbReference type="ARBA" id="ARBA00023242"/>
    </source>
</evidence>
<feature type="compositionally biased region" description="Basic residues" evidence="4">
    <location>
        <begin position="122"/>
        <end position="133"/>
    </location>
</feature>
<comment type="similarity">
    <text evidence="2">Belongs to the NRDE2 family.</text>
</comment>
<evidence type="ECO:0000313" key="6">
    <source>
        <dbReference type="Proteomes" id="UP000886520"/>
    </source>
</evidence>
<keyword evidence="6" id="KW-1185">Reference proteome</keyword>
<dbReference type="GO" id="GO:0006397">
    <property type="term" value="P:mRNA processing"/>
    <property type="evidence" value="ECO:0007669"/>
    <property type="project" value="UniProtKB-KW"/>
</dbReference>
<sequence>MAEQPLFPIASAPPSQLFPVSNKEGSQALGEQGDLTWLANASFKEGLLPAPAPAPAPVPDWYVQQLESEEEINVSIRSTHTLLASSCDDEEDKDFDHGKESLDTREKSEERRKRSREESHRHERKKERKKKKFGGQVDKKLSSKLDLRLRGKSKRWVDLDNKDFQFDARGDRDNLVYDSLYRKDVPLFYRHQIRIWSSKLGRSIHSQFGFIHLEEDDIVMDEKLREGRYWSAKVTSLERRKDFRRLKISLHVSKPKAKTHFLLPPGDFISLEDLDAQEELKANCTLQEESWDDYVIRKTKEFNQHTRERPQDESLWIAFANFQDELIKAATKKAAAQQAVEKKIAILEKALEMHPFSEDLWLLYLDTCRQKDLASALLIKWENAIRHIPRSYRLWRGYLHFRLGEFSLFTVSSVRKVYMHALQTCFAAHYGKDHAEKTESTSRAETEKNLVSFFVDLCRFEWQTGHHELAVGLFQSFIEYNLFSPPLDVGERSKRRLFSEFWDSGVPRIGEDGAVGWALWLQKEEEWIQKSLAKDQAEGTIGEESELGGWTGWYEPAIVNKGKEKDELMSSVDGPSLEDSAGAEMQDTDEDEDADIKDPEHNEQDETVLLERLGLSLQAENEVEVKDSVIWKCWSEKEYDRDSIQWLPVRISNLKASHDEEILPEAGEGEEEQLERAVLFDDIQECLFSLTTADARLDLIFHFAGFCSGPYPQWCCSNSLQWMESMEALENLCGPLLWELNRASLSCEKDFEKFVGGVEWMHESQGRCKFLANALLLLRPFFSNNFWLEEKLLNVENYRYGMSTENLGGFGPRILAKRLLKNDRQAILLLGAYACAEASAGNLDVARKVFDTTLASLSSLPVEIQSYGPIVYECYAEMEICHMSKATEKKLIHQKVLYILSCLGSRIPYTPFRVDFSPTPTDVLRAKRGFKEQIQSFFNEKRQLDVSDQFKAVVVCTSMFELLADGLEAAASTFKESFAMSLPGKRQHSLHFELLHCKYISMLEEHKQHMKPTVLRRAILQTLAQYPSNPHVLGAYIRCSSRTASTNDLRRFFDDALQRNATTVLWLFAISIELGRPGSGPRIHSLFEKAVESTKTHKSVVLWRCYMAYELEVRGDLDAARRVYFRAIHACPWSKLLWLDGFKKMSNVLSAKELSDFQDIMREKELRIRTDVYEILLEEEEK</sequence>
<dbReference type="Gene3D" id="1.25.40.10">
    <property type="entry name" value="Tetratricopeptide repeat domain"/>
    <property type="match status" value="2"/>
</dbReference>
<feature type="region of interest" description="Disordered" evidence="4">
    <location>
        <begin position="87"/>
        <end position="139"/>
    </location>
</feature>
<protein>
    <recommendedName>
        <fullName evidence="7">Protein NRDE2 homolog</fullName>
    </recommendedName>
</protein>
<dbReference type="GO" id="GO:1902369">
    <property type="term" value="P:negative regulation of RNA catabolic process"/>
    <property type="evidence" value="ECO:0007669"/>
    <property type="project" value="TreeGrafter"/>
</dbReference>
<dbReference type="GO" id="GO:0031048">
    <property type="term" value="P:regulatory ncRNA-mediated heterochromatin formation"/>
    <property type="evidence" value="ECO:0007669"/>
    <property type="project" value="TreeGrafter"/>
</dbReference>
<dbReference type="SMART" id="SM00386">
    <property type="entry name" value="HAT"/>
    <property type="match status" value="6"/>
</dbReference>
<dbReference type="InterPro" id="IPR013633">
    <property type="entry name" value="NRDE-2"/>
</dbReference>
<evidence type="ECO:0000256" key="1">
    <source>
        <dbReference type="ARBA" id="ARBA00004123"/>
    </source>
</evidence>
<feature type="region of interest" description="Disordered" evidence="4">
    <location>
        <begin position="565"/>
        <end position="602"/>
    </location>
</feature>
<accession>A0A9D4U0L4</accession>
<evidence type="ECO:0000256" key="4">
    <source>
        <dbReference type="SAM" id="MobiDB-lite"/>
    </source>
</evidence>
<gene>
    <name evidence="5" type="ORF">GOP47_0025573</name>
</gene>
<name>A0A9D4U0L4_ADICA</name>
<dbReference type="GO" id="GO:0071013">
    <property type="term" value="C:catalytic step 2 spliceosome"/>
    <property type="evidence" value="ECO:0007669"/>
    <property type="project" value="TreeGrafter"/>
</dbReference>
<dbReference type="SUPFAM" id="SSF48452">
    <property type="entry name" value="TPR-like"/>
    <property type="match status" value="2"/>
</dbReference>
<dbReference type="InterPro" id="IPR003107">
    <property type="entry name" value="HAT"/>
</dbReference>
<proteinExistence type="inferred from homology"/>